<gene>
    <name evidence="11" type="ORF">Dbus_chr2Lg1435</name>
</gene>
<sequence>MTNINSRRAYLPLWFCFHCFAGAKTRVGQLLRLLLHLLVTVMFPLHLLLGLVLVPATATELFKNMTMSFTCVACSLKHLVQIYHLPQMLRIEQLLQQLDACVLHATEQRYFKQTLQLHVRCITRGVYVMYFIIYLAFALSVATLLHKQPRELLYHAWFPFEWQRSSESYALAFGFQICSILFEGLQGLTNDVYTPLTLCYLGGHAHMLAMRLSRLGFDQSAEVTTDQQLLACFEDYKLLMSLHKLAQQTISYVQLVQLLACGASLCIIVSYVLFYVRDVVGFIYNIIYIAVVLVQLFPSCYYASVLHEQEQRLTYAIFSSNWYEQSPLYRRRVLIFMQLTLALGKRPMRAAGLIELNLNAFFATVKMAYSLFAVIVRVKV</sequence>
<keyword evidence="9 10" id="KW-0807">Transducer</keyword>
<evidence type="ECO:0000256" key="1">
    <source>
        <dbReference type="ARBA" id="ARBA00004651"/>
    </source>
</evidence>
<feature type="transmembrane region" description="Helical" evidence="10">
    <location>
        <begin position="33"/>
        <end position="58"/>
    </location>
</feature>
<feature type="transmembrane region" description="Helical" evidence="10">
    <location>
        <begin position="127"/>
        <end position="145"/>
    </location>
</feature>
<dbReference type="GO" id="GO:0007165">
    <property type="term" value="P:signal transduction"/>
    <property type="evidence" value="ECO:0007669"/>
    <property type="project" value="UniProtKB-KW"/>
</dbReference>
<dbReference type="OMA" id="AIFSSRW"/>
<keyword evidence="7 10" id="KW-0472">Membrane</keyword>
<keyword evidence="12" id="KW-1185">Reference proteome</keyword>
<feature type="transmembrane region" description="Helical" evidence="10">
    <location>
        <begin position="356"/>
        <end position="376"/>
    </location>
</feature>
<comment type="caution">
    <text evidence="10">Lacks conserved residue(s) required for the propagation of feature annotation.</text>
</comment>
<keyword evidence="5 10" id="KW-0552">Olfaction</keyword>
<keyword evidence="6 10" id="KW-1133">Transmembrane helix</keyword>
<keyword evidence="3 10" id="KW-0716">Sensory transduction</keyword>
<dbReference type="EMBL" id="CP012523">
    <property type="protein sequence ID" value="ALC39350.1"/>
    <property type="molecule type" value="Genomic_DNA"/>
</dbReference>
<dbReference type="GO" id="GO:0004984">
    <property type="term" value="F:olfactory receptor activity"/>
    <property type="evidence" value="ECO:0007669"/>
    <property type="project" value="InterPro"/>
</dbReference>
<comment type="subcellular location">
    <subcellularLocation>
        <location evidence="1 10">Cell membrane</location>
        <topology evidence="1 10">Multi-pass membrane protein</topology>
    </subcellularLocation>
</comment>
<keyword evidence="8 10" id="KW-0675">Receptor</keyword>
<evidence type="ECO:0000256" key="5">
    <source>
        <dbReference type="ARBA" id="ARBA00022725"/>
    </source>
</evidence>
<organism evidence="11 12">
    <name type="scientific">Drosophila busckii</name>
    <name type="common">Fruit fly</name>
    <dbReference type="NCBI Taxonomy" id="30019"/>
    <lineage>
        <taxon>Eukaryota</taxon>
        <taxon>Metazoa</taxon>
        <taxon>Ecdysozoa</taxon>
        <taxon>Arthropoda</taxon>
        <taxon>Hexapoda</taxon>
        <taxon>Insecta</taxon>
        <taxon>Pterygota</taxon>
        <taxon>Neoptera</taxon>
        <taxon>Endopterygota</taxon>
        <taxon>Diptera</taxon>
        <taxon>Brachycera</taxon>
        <taxon>Muscomorpha</taxon>
        <taxon>Ephydroidea</taxon>
        <taxon>Drosophilidae</taxon>
        <taxon>Drosophila</taxon>
    </lineage>
</organism>
<dbReference type="Pfam" id="PF02949">
    <property type="entry name" value="7tm_6"/>
    <property type="match status" value="1"/>
</dbReference>
<proteinExistence type="inferred from homology"/>
<feature type="transmembrane region" description="Helical" evidence="10">
    <location>
        <begin position="252"/>
        <end position="276"/>
    </location>
</feature>
<reference evidence="11 12" key="1">
    <citation type="submission" date="2015-08" db="EMBL/GenBank/DDBJ databases">
        <title>Ancestral chromatin configuration constrains chromatin evolution on differentiating sex chromosomes in Drosophila.</title>
        <authorList>
            <person name="Zhou Q."/>
            <person name="Bachtrog D."/>
        </authorList>
    </citation>
    <scope>NUCLEOTIDE SEQUENCE [LARGE SCALE GENOMIC DNA]</scope>
    <source>
        <tissue evidence="11">Whole larvae</tissue>
    </source>
</reference>
<dbReference type="InterPro" id="IPR004117">
    <property type="entry name" value="7tm6_olfct_rcpt"/>
</dbReference>
<evidence type="ECO:0000256" key="9">
    <source>
        <dbReference type="ARBA" id="ARBA00023224"/>
    </source>
</evidence>
<evidence type="ECO:0000256" key="10">
    <source>
        <dbReference type="RuleBase" id="RU351113"/>
    </source>
</evidence>
<evidence type="ECO:0000313" key="12">
    <source>
        <dbReference type="Proteomes" id="UP000494163"/>
    </source>
</evidence>
<evidence type="ECO:0000256" key="7">
    <source>
        <dbReference type="ARBA" id="ARBA00023136"/>
    </source>
</evidence>
<evidence type="ECO:0000256" key="6">
    <source>
        <dbReference type="ARBA" id="ARBA00022989"/>
    </source>
</evidence>
<dbReference type="PANTHER" id="PTHR21137:SF35">
    <property type="entry name" value="ODORANT RECEPTOR 19A-RELATED"/>
    <property type="match status" value="1"/>
</dbReference>
<dbReference type="AlphaFoldDB" id="A0A0M4EQN4"/>
<keyword evidence="4 10" id="KW-0812">Transmembrane</keyword>
<evidence type="ECO:0000313" key="11">
    <source>
        <dbReference type="EMBL" id="ALC39350.1"/>
    </source>
</evidence>
<dbReference type="OrthoDB" id="5846619at2759"/>
<dbReference type="GO" id="GO:0005549">
    <property type="term" value="F:odorant binding"/>
    <property type="evidence" value="ECO:0007669"/>
    <property type="project" value="InterPro"/>
</dbReference>
<feature type="transmembrane region" description="Helical" evidence="10">
    <location>
        <begin position="282"/>
        <end position="303"/>
    </location>
</feature>
<dbReference type="PANTHER" id="PTHR21137">
    <property type="entry name" value="ODORANT RECEPTOR"/>
    <property type="match status" value="1"/>
</dbReference>
<dbReference type="GO" id="GO:0005886">
    <property type="term" value="C:plasma membrane"/>
    <property type="evidence" value="ECO:0007669"/>
    <property type="project" value="UniProtKB-SubCell"/>
</dbReference>
<dbReference type="STRING" id="30019.A0A0M4EQN4"/>
<comment type="similarity">
    <text evidence="10">Belongs to the insect chemoreceptor superfamily. Heteromeric odorant receptor channel (TC 1.A.69) family.</text>
</comment>
<keyword evidence="2" id="KW-1003">Cell membrane</keyword>
<evidence type="ECO:0000256" key="8">
    <source>
        <dbReference type="ARBA" id="ARBA00023170"/>
    </source>
</evidence>
<evidence type="ECO:0000256" key="2">
    <source>
        <dbReference type="ARBA" id="ARBA00022475"/>
    </source>
</evidence>
<protein>
    <recommendedName>
        <fullName evidence="10">Odorant receptor</fullName>
    </recommendedName>
</protein>
<evidence type="ECO:0000256" key="3">
    <source>
        <dbReference type="ARBA" id="ARBA00022606"/>
    </source>
</evidence>
<dbReference type="Proteomes" id="UP000494163">
    <property type="component" value="Chromosome 2L"/>
</dbReference>
<name>A0A0M4EQN4_DROBS</name>
<accession>A0A0M4EQN4</accession>
<evidence type="ECO:0000256" key="4">
    <source>
        <dbReference type="ARBA" id="ARBA00022692"/>
    </source>
</evidence>